<evidence type="ECO:0000313" key="9">
    <source>
        <dbReference type="EMBL" id="RIE14409.1"/>
    </source>
</evidence>
<comment type="similarity">
    <text evidence="7">Belongs to the dTDP-4-dehydrorhamnose 3,5-epimerase family.</text>
</comment>
<organism evidence="8 11">
    <name type="scientific">Candidatus Cryosericum hinesii</name>
    <dbReference type="NCBI Taxonomy" id="2290915"/>
    <lineage>
        <taxon>Bacteria</taxon>
        <taxon>Pseudomonadati</taxon>
        <taxon>Caldisericota/Cryosericota group</taxon>
        <taxon>Candidatus Cryosericota</taxon>
        <taxon>Candidatus Cryosericia</taxon>
        <taxon>Candidatus Cryosericales</taxon>
        <taxon>Candidatus Cryosericaceae</taxon>
        <taxon>Candidatus Cryosericum</taxon>
    </lineage>
</organism>
<evidence type="ECO:0000313" key="8">
    <source>
        <dbReference type="EMBL" id="RIE14143.1"/>
    </source>
</evidence>
<dbReference type="CDD" id="cd00438">
    <property type="entry name" value="cupin_RmlC"/>
    <property type="match status" value="1"/>
</dbReference>
<comment type="pathway">
    <text evidence="7">Carbohydrate biosynthesis; dTDP-L-rhamnose biosynthesis.</text>
</comment>
<evidence type="ECO:0000256" key="4">
    <source>
        <dbReference type="ARBA" id="ARBA00019595"/>
    </source>
</evidence>
<keyword evidence="7 8" id="KW-0413">Isomerase</keyword>
<protein>
    <recommendedName>
        <fullName evidence="4 7">dTDP-4-dehydrorhamnose 3,5-epimerase</fullName>
        <ecNumber evidence="3 7">5.1.3.13</ecNumber>
    </recommendedName>
    <alternativeName>
        <fullName evidence="7">Thymidine diphospho-4-keto-rhamnose 3,5-epimerase</fullName>
    </alternativeName>
</protein>
<reference evidence="10 11" key="1">
    <citation type="submission" date="2018-09" db="EMBL/GenBank/DDBJ databases">
        <title>Discovery and Ecogenomic Context for Candidatus Cryosericales, a Global Caldiserica Order Active in Thawing Permafrost.</title>
        <authorList>
            <person name="Martinez M.A."/>
            <person name="Woodcroft B.J."/>
            <person name="Ignacio Espinoza J.C."/>
            <person name="Zayed A."/>
            <person name="Singleton C.M."/>
            <person name="Boyd J."/>
            <person name="Li Y.-F."/>
            <person name="Purvine S."/>
            <person name="Maughan H."/>
            <person name="Hodgkins S.B."/>
            <person name="Anderson D."/>
            <person name="Sederholm M."/>
            <person name="Temperton B."/>
            <person name="Saleska S.R."/>
            <person name="Tyson G.W."/>
            <person name="Rich V.I."/>
        </authorList>
    </citation>
    <scope>NUCLEOTIDE SEQUENCE [LARGE SCALE GENOMIC DNA]</scope>
    <source>
        <strain evidence="9 10">SMC2</strain>
        <strain evidence="8 11">SMC3</strain>
    </source>
</reference>
<dbReference type="GO" id="GO:0000271">
    <property type="term" value="P:polysaccharide biosynthetic process"/>
    <property type="evidence" value="ECO:0007669"/>
    <property type="project" value="TreeGrafter"/>
</dbReference>
<dbReference type="Proteomes" id="UP000266042">
    <property type="component" value="Unassembled WGS sequence"/>
</dbReference>
<feature type="active site" description="Proton acceptor" evidence="5">
    <location>
        <position position="65"/>
    </location>
</feature>
<dbReference type="InterPro" id="IPR014710">
    <property type="entry name" value="RmlC-like_jellyroll"/>
</dbReference>
<gene>
    <name evidence="8" type="primary">rfbC</name>
    <name evidence="9" type="ORF">SMC2_03425</name>
    <name evidence="8" type="ORF">SMC3_02480</name>
</gene>
<dbReference type="Pfam" id="PF00908">
    <property type="entry name" value="dTDP_sugar_isom"/>
    <property type="match status" value="1"/>
</dbReference>
<dbReference type="PANTHER" id="PTHR21047">
    <property type="entry name" value="DTDP-6-DEOXY-D-GLUCOSE-3,5 EPIMERASE"/>
    <property type="match status" value="1"/>
</dbReference>
<feature type="active site" description="Proton donor" evidence="5">
    <location>
        <position position="134"/>
    </location>
</feature>
<dbReference type="GO" id="GO:0008830">
    <property type="term" value="F:dTDP-4-dehydrorhamnose 3,5-epimerase activity"/>
    <property type="evidence" value="ECO:0007669"/>
    <property type="project" value="UniProtKB-UniRule"/>
</dbReference>
<feature type="site" description="Participates in a stacking interaction with the thymidine ring of dTDP-4-oxo-6-deoxyglucose" evidence="6">
    <location>
        <position position="140"/>
    </location>
</feature>
<evidence type="ECO:0000256" key="1">
    <source>
        <dbReference type="ARBA" id="ARBA00001298"/>
    </source>
</evidence>
<dbReference type="InterPro" id="IPR000888">
    <property type="entry name" value="RmlC-like"/>
</dbReference>
<dbReference type="RefSeq" id="WP_119088252.1">
    <property type="nucleotide sequence ID" value="NZ_QXIV01000059.1"/>
</dbReference>
<dbReference type="Gene3D" id="2.60.120.10">
    <property type="entry name" value="Jelly Rolls"/>
    <property type="match status" value="1"/>
</dbReference>
<comment type="subunit">
    <text evidence="7">Homodimer.</text>
</comment>
<name>A0A398DI88_9BACT</name>
<dbReference type="AlphaFoldDB" id="A0A398DI88"/>
<dbReference type="NCBIfam" id="TIGR01221">
    <property type="entry name" value="rmlC"/>
    <property type="match status" value="1"/>
</dbReference>
<dbReference type="EMBL" id="QXIX01000030">
    <property type="protein sequence ID" value="RIE14409.1"/>
    <property type="molecule type" value="Genomic_DNA"/>
</dbReference>
<dbReference type="EMBL" id="QXIW01000014">
    <property type="protein sequence ID" value="RIE14143.1"/>
    <property type="molecule type" value="Genomic_DNA"/>
</dbReference>
<proteinExistence type="inferred from homology"/>
<dbReference type="PANTHER" id="PTHR21047:SF2">
    <property type="entry name" value="THYMIDINE DIPHOSPHO-4-KETO-RHAMNOSE 3,5-EPIMERASE"/>
    <property type="match status" value="1"/>
</dbReference>
<sequence>MSEHFTFHTTDLPGVQWIEPVVHGDERGFFMETYRAPDFAAAGIWDVFVQDNHSRSMKGILRGLHLQKTHPQAKLVRCTSGAVWDVAVDVDPASPTFGRWFGIELSAANKHQLYIPAGMAHGFLALEDDTEFVYKCSAEYDPEDETGIVWSDRQLHVGWPLQGIGTPVVSLKDAGLPTLMQYLKECG</sequence>
<evidence type="ECO:0000256" key="6">
    <source>
        <dbReference type="PIRSR" id="PIRSR600888-3"/>
    </source>
</evidence>
<evidence type="ECO:0000256" key="5">
    <source>
        <dbReference type="PIRSR" id="PIRSR600888-1"/>
    </source>
</evidence>
<evidence type="ECO:0000256" key="2">
    <source>
        <dbReference type="ARBA" id="ARBA00001997"/>
    </source>
</evidence>
<comment type="caution">
    <text evidence="8">The sequence shown here is derived from an EMBL/GenBank/DDBJ whole genome shotgun (WGS) entry which is preliminary data.</text>
</comment>
<evidence type="ECO:0000313" key="11">
    <source>
        <dbReference type="Proteomes" id="UP000266042"/>
    </source>
</evidence>
<dbReference type="GO" id="GO:0005829">
    <property type="term" value="C:cytosol"/>
    <property type="evidence" value="ECO:0007669"/>
    <property type="project" value="TreeGrafter"/>
</dbReference>
<dbReference type="InterPro" id="IPR011051">
    <property type="entry name" value="RmlC_Cupin_sf"/>
</dbReference>
<dbReference type="EC" id="5.1.3.13" evidence="3 7"/>
<comment type="catalytic activity">
    <reaction evidence="1 7">
        <text>dTDP-4-dehydro-6-deoxy-alpha-D-glucose = dTDP-4-dehydro-beta-L-rhamnose</text>
        <dbReference type="Rhea" id="RHEA:16969"/>
        <dbReference type="ChEBI" id="CHEBI:57649"/>
        <dbReference type="ChEBI" id="CHEBI:62830"/>
        <dbReference type="EC" id="5.1.3.13"/>
    </reaction>
</comment>
<dbReference type="SUPFAM" id="SSF51182">
    <property type="entry name" value="RmlC-like cupins"/>
    <property type="match status" value="1"/>
</dbReference>
<evidence type="ECO:0000256" key="3">
    <source>
        <dbReference type="ARBA" id="ARBA00012098"/>
    </source>
</evidence>
<comment type="function">
    <text evidence="2 7">Catalyzes the epimerization of the C3' and C5'positions of dTDP-6-deoxy-D-xylo-4-hexulose, forming dTDP-6-deoxy-L-lyxo-4-hexulose.</text>
</comment>
<keyword evidence="10" id="KW-1185">Reference proteome</keyword>
<evidence type="ECO:0000256" key="7">
    <source>
        <dbReference type="RuleBase" id="RU364069"/>
    </source>
</evidence>
<dbReference type="GO" id="GO:0019305">
    <property type="term" value="P:dTDP-rhamnose biosynthetic process"/>
    <property type="evidence" value="ECO:0007669"/>
    <property type="project" value="UniProtKB-UniRule"/>
</dbReference>
<accession>A0A398DI88</accession>
<dbReference type="UniPathway" id="UPA00124"/>
<evidence type="ECO:0000313" key="10">
    <source>
        <dbReference type="Proteomes" id="UP000265724"/>
    </source>
</evidence>
<dbReference type="Proteomes" id="UP000265724">
    <property type="component" value="Unassembled WGS sequence"/>
</dbReference>